<dbReference type="Pfam" id="PF20736">
    <property type="entry name" value="Glyco_hydro127M"/>
    <property type="match status" value="1"/>
</dbReference>
<dbReference type="InterPro" id="IPR049174">
    <property type="entry name" value="Beta-AFase-like"/>
</dbReference>
<dbReference type="Gene3D" id="2.60.120.260">
    <property type="entry name" value="Galactose-binding domain-like"/>
    <property type="match status" value="1"/>
</dbReference>
<reference evidence="2 3" key="1">
    <citation type="submission" date="2020-07" db="EMBL/GenBank/DDBJ databases">
        <title>Sequencing the genomes of 1000 actinobacteria strains.</title>
        <authorList>
            <person name="Klenk H.-P."/>
        </authorList>
    </citation>
    <scope>NUCLEOTIDE SEQUENCE [LARGE SCALE GENOMIC DNA]</scope>
    <source>
        <strain evidence="2 3">DSM 24662</strain>
    </source>
</reference>
<name>A0A7Y9GKD7_9MICO</name>
<dbReference type="InterPro" id="IPR049046">
    <property type="entry name" value="Beta-AFase-like_GH127_middle"/>
</dbReference>
<dbReference type="PANTHER" id="PTHR43465">
    <property type="entry name" value="DUF1680 DOMAIN PROTEIN (AFU_ORTHOLOGUE AFUA_1G08910)"/>
    <property type="match status" value="1"/>
</dbReference>
<organism evidence="2 3">
    <name type="scientific">Microbacterium immunditiarum</name>
    <dbReference type="NCBI Taxonomy" id="337480"/>
    <lineage>
        <taxon>Bacteria</taxon>
        <taxon>Bacillati</taxon>
        <taxon>Actinomycetota</taxon>
        <taxon>Actinomycetes</taxon>
        <taxon>Micrococcales</taxon>
        <taxon>Microbacteriaceae</taxon>
        <taxon>Microbacterium</taxon>
    </lineage>
</organism>
<dbReference type="AlphaFoldDB" id="A0A7Y9GKD7"/>
<evidence type="ECO:0000259" key="1">
    <source>
        <dbReference type="Pfam" id="PF20736"/>
    </source>
</evidence>
<sequence>MTDGDGIPSFWQTRLGHIPTGEPMAVFPVDNAWAFSRAFRPTPIIVFVGRWERTVPGPFPSFRSSGEFDSFELVFGGSVIRWFGSRGPAHGRAEVYVDGELRAVVDAHADVAEDEVLLYERADLDPGVPHKIRVVARRASQGEGTRQVVQRLEAVVPLSYPVEIADARSLEYSTIRAGEKPVPDPRSWIPVVPQAIVPRTGVLLSRGVLRDAFDRNLRYLRDCLASPTWANGIGWTEWLPASNEGRMLAGIANSLRWESHSDLRESMHSIVSHARKRKRVDGYYDFYPEDEFALEWGRFSERKNYDRVFWTRGMLAAAEVGAPGADELVRELYDWFNSIDSLPSMLFGSNATNGLPGGPLVYLSSVGRSEDLVTTVRFYDQDYWIEELGRSEPLAFAFYPGERPHCYLLLGLEAFGLEYLATGDPRYLDALLGGWKAYRENFLHVGGVTTLMERDQVCLPKSYEIGGYPLGELCGAVFWVWVNQLLQSLDPTQEAYAREIEETILGAVLAAQDREGRLRYWASLSGHKHPTNCQSTCCEVSGSQLIARLPELLFSLSGDDIFVHQYFAGVLETGGPAEATRRIALDSTFPYSGKIRLTIQGAISAFVLHIRVPAWSPHPVEFWLGEELIGVGIPGEYFRVERDWQDGDSLVFDLAPRLRIAPYEGIDQAPGCDRAAFFFGPLLLALTGFADESSALPISIDNAIESIEATKERDLISFPIPGMPGLRLVPYFEIEDHPLEVYPMLSRHDPA</sequence>
<evidence type="ECO:0000313" key="3">
    <source>
        <dbReference type="Proteomes" id="UP000576969"/>
    </source>
</evidence>
<protein>
    <recommendedName>
        <fullName evidence="1">Non-reducing end beta-L-arabinofuranosidase-like GH127 middle domain-containing protein</fullName>
    </recommendedName>
</protein>
<proteinExistence type="predicted"/>
<dbReference type="EMBL" id="JACCBV010000001">
    <property type="protein sequence ID" value="NYE18078.1"/>
    <property type="molecule type" value="Genomic_DNA"/>
</dbReference>
<accession>A0A7Y9GKD7</accession>
<feature type="domain" description="Non-reducing end beta-L-arabinofuranosidase-like GH127 middle" evidence="1">
    <location>
        <begin position="561"/>
        <end position="654"/>
    </location>
</feature>
<dbReference type="RefSeq" id="WP_179486515.1">
    <property type="nucleotide sequence ID" value="NZ_JACCBV010000001.1"/>
</dbReference>
<dbReference type="Proteomes" id="UP000576969">
    <property type="component" value="Unassembled WGS sequence"/>
</dbReference>
<comment type="caution">
    <text evidence="2">The sequence shown here is derived from an EMBL/GenBank/DDBJ whole genome shotgun (WGS) entry which is preliminary data.</text>
</comment>
<evidence type="ECO:0000313" key="2">
    <source>
        <dbReference type="EMBL" id="NYE18078.1"/>
    </source>
</evidence>
<gene>
    <name evidence="2" type="ORF">BJ991_000106</name>
</gene>
<keyword evidence="3" id="KW-1185">Reference proteome</keyword>
<dbReference type="PANTHER" id="PTHR43465:SF2">
    <property type="entry name" value="DUF1680 DOMAIN PROTEIN (AFU_ORTHOLOGUE AFUA_1G08910)"/>
    <property type="match status" value="1"/>
</dbReference>